<dbReference type="GO" id="GO:0046872">
    <property type="term" value="F:metal ion binding"/>
    <property type="evidence" value="ECO:0007669"/>
    <property type="project" value="UniProtKB-KW"/>
</dbReference>
<evidence type="ECO:0000256" key="5">
    <source>
        <dbReference type="ARBA" id="ARBA00016377"/>
    </source>
</evidence>
<evidence type="ECO:0000256" key="3">
    <source>
        <dbReference type="ARBA" id="ARBA00007275"/>
    </source>
</evidence>
<comment type="subunit">
    <text evidence="4">Homodimer.</text>
</comment>
<evidence type="ECO:0000313" key="15">
    <source>
        <dbReference type="Proteomes" id="UP000184533"/>
    </source>
</evidence>
<dbReference type="OrthoDB" id="5292471at2"/>
<dbReference type="GO" id="GO:0005829">
    <property type="term" value="C:cytosol"/>
    <property type="evidence" value="ECO:0007669"/>
    <property type="project" value="TreeGrafter"/>
</dbReference>
<feature type="binding site" evidence="9">
    <location>
        <position position="84"/>
    </location>
    <ligand>
        <name>Mg(2+)</name>
        <dbReference type="ChEBI" id="CHEBI:18420"/>
        <label>1</label>
    </ligand>
</feature>
<accession>A0A0F5LV63</accession>
<keyword evidence="9" id="KW-0460">Magnesium</keyword>
<evidence type="ECO:0000313" key="14">
    <source>
        <dbReference type="Proteomes" id="UP000033608"/>
    </source>
</evidence>
<dbReference type="Gene3D" id="3.90.79.10">
    <property type="entry name" value="Nucleoside Triphosphate Pyrophosphohydrolase"/>
    <property type="match status" value="1"/>
</dbReference>
<feature type="binding site" evidence="9">
    <location>
        <position position="103"/>
    </location>
    <ligand>
        <name>Mg(2+)</name>
        <dbReference type="ChEBI" id="CHEBI:18420"/>
        <label>1</label>
    </ligand>
</feature>
<comment type="cofactor">
    <cofactor evidence="2 9">
        <name>Mg(2+)</name>
        <dbReference type="ChEBI" id="CHEBI:18420"/>
    </cofactor>
</comment>
<evidence type="ECO:0000256" key="8">
    <source>
        <dbReference type="ARBA" id="ARBA00032272"/>
    </source>
</evidence>
<dbReference type="SUPFAM" id="SSF55811">
    <property type="entry name" value="Nudix"/>
    <property type="match status" value="1"/>
</dbReference>
<evidence type="ECO:0000313" key="12">
    <source>
        <dbReference type="EMBL" id="KKB86298.1"/>
    </source>
</evidence>
<proteinExistence type="inferred from homology"/>
<dbReference type="CDD" id="cd24157">
    <property type="entry name" value="NUDIX_GDPMK"/>
    <property type="match status" value="1"/>
</dbReference>
<feature type="domain" description="Nudix hydrolase" evidence="10">
    <location>
        <begin position="43"/>
        <end position="181"/>
    </location>
</feature>
<feature type="binding site" evidence="9">
    <location>
        <position position="99"/>
    </location>
    <ligand>
        <name>Mg(2+)</name>
        <dbReference type="ChEBI" id="CHEBI:18420"/>
        <label>1</label>
    </ligand>
</feature>
<dbReference type="NCBIfam" id="TIGR00052">
    <property type="entry name" value="nudix-type nucleoside diphosphatase, YffH/AdpP family"/>
    <property type="match status" value="1"/>
</dbReference>
<comment type="catalytic activity">
    <reaction evidence="1">
        <text>GDP-alpha-D-mannose + H2O = alpha-D-mannose 1-phosphate + GMP + 2 H(+)</text>
        <dbReference type="Rhea" id="RHEA:27978"/>
        <dbReference type="ChEBI" id="CHEBI:15377"/>
        <dbReference type="ChEBI" id="CHEBI:15378"/>
        <dbReference type="ChEBI" id="CHEBI:57527"/>
        <dbReference type="ChEBI" id="CHEBI:58115"/>
        <dbReference type="ChEBI" id="CHEBI:58409"/>
    </reaction>
</comment>
<organism evidence="11 14">
    <name type="scientific">Devosia limi DSM 17137</name>
    <dbReference type="NCBI Taxonomy" id="1121477"/>
    <lineage>
        <taxon>Bacteria</taxon>
        <taxon>Pseudomonadati</taxon>
        <taxon>Pseudomonadota</taxon>
        <taxon>Alphaproteobacteria</taxon>
        <taxon>Hyphomicrobiales</taxon>
        <taxon>Devosiaceae</taxon>
        <taxon>Devosia</taxon>
    </lineage>
</organism>
<protein>
    <recommendedName>
        <fullName evidence="5">GDP-mannose pyrophosphatase</fullName>
    </recommendedName>
    <alternativeName>
        <fullName evidence="7">GDP-mannose hydrolase</fullName>
    </alternativeName>
    <alternativeName>
        <fullName evidence="8">GDPMK</fullName>
    </alternativeName>
</protein>
<dbReference type="EMBL" id="LAJF01000039">
    <property type="protein sequence ID" value="KKB86298.1"/>
    <property type="molecule type" value="Genomic_DNA"/>
</dbReference>
<evidence type="ECO:0000313" key="13">
    <source>
        <dbReference type="EMBL" id="SHF14396.1"/>
    </source>
</evidence>
<dbReference type="InterPro" id="IPR004385">
    <property type="entry name" value="NDP_pyrophosphatase"/>
</dbReference>
<dbReference type="GO" id="GO:0016818">
    <property type="term" value="F:hydrolase activity, acting on acid anhydrides, in phosphorus-containing anhydrides"/>
    <property type="evidence" value="ECO:0007669"/>
    <property type="project" value="InterPro"/>
</dbReference>
<dbReference type="STRING" id="1121477.SAMN02745223_01850"/>
<reference evidence="11 14" key="1">
    <citation type="submission" date="2015-03" db="EMBL/GenBank/DDBJ databases">
        <authorList>
            <person name="Hassan Y.I."/>
            <person name="Lepp D."/>
            <person name="Zhou T."/>
        </authorList>
    </citation>
    <scope>NUCLEOTIDE SEQUENCE [LARGE SCALE GENOMIC DNA]</scope>
    <source>
        <strain evidence="11 14">DSM 17137</strain>
    </source>
</reference>
<reference evidence="13 15" key="2">
    <citation type="submission" date="2016-11" db="EMBL/GenBank/DDBJ databases">
        <authorList>
            <person name="Jaros S."/>
            <person name="Januszkiewicz K."/>
            <person name="Wedrychowicz H."/>
        </authorList>
    </citation>
    <scope>NUCLEOTIDE SEQUENCE [LARGE SCALE GENOMIC DNA]</scope>
    <source>
        <strain evidence="13 15">DSM 17137</strain>
    </source>
</reference>
<dbReference type="GO" id="GO:0006753">
    <property type="term" value="P:nucleoside phosphate metabolic process"/>
    <property type="evidence" value="ECO:0007669"/>
    <property type="project" value="TreeGrafter"/>
</dbReference>
<dbReference type="InterPro" id="IPR000086">
    <property type="entry name" value="NUDIX_hydrolase_dom"/>
</dbReference>
<keyword evidence="9" id="KW-0479">Metal-binding</keyword>
<keyword evidence="6" id="KW-0378">Hydrolase</keyword>
<dbReference type="InterPro" id="IPR015797">
    <property type="entry name" value="NUDIX_hydrolase-like_dom_sf"/>
</dbReference>
<evidence type="ECO:0000259" key="10">
    <source>
        <dbReference type="PROSITE" id="PS51462"/>
    </source>
</evidence>
<dbReference type="Pfam" id="PF00293">
    <property type="entry name" value="NUDIX"/>
    <property type="match status" value="1"/>
</dbReference>
<dbReference type="PANTHER" id="PTHR11839:SF18">
    <property type="entry name" value="NUDIX HYDROLASE DOMAIN-CONTAINING PROTEIN"/>
    <property type="match status" value="1"/>
</dbReference>
<evidence type="ECO:0000256" key="1">
    <source>
        <dbReference type="ARBA" id="ARBA00000847"/>
    </source>
</evidence>
<evidence type="ECO:0000256" key="2">
    <source>
        <dbReference type="ARBA" id="ARBA00001946"/>
    </source>
</evidence>
<dbReference type="Proteomes" id="UP000033608">
    <property type="component" value="Unassembled WGS sequence"/>
</dbReference>
<dbReference type="EMBL" id="LAJF01000039">
    <property type="protein sequence ID" value="KKB86228.1"/>
    <property type="molecule type" value="Genomic_DNA"/>
</dbReference>
<dbReference type="PATRIC" id="fig|1121477.3.peg.1661"/>
<keyword evidence="14" id="KW-1185">Reference proteome</keyword>
<evidence type="ECO:0000256" key="9">
    <source>
        <dbReference type="PIRSR" id="PIRSR604385-2"/>
    </source>
</evidence>
<gene>
    <name evidence="13" type="ORF">SAMN02745223_01850</name>
    <name evidence="11" type="ORF">VW29_03020</name>
    <name evidence="12" type="ORF">VW29_03425</name>
</gene>
<evidence type="ECO:0000256" key="6">
    <source>
        <dbReference type="ARBA" id="ARBA00022801"/>
    </source>
</evidence>
<comment type="similarity">
    <text evidence="3">Belongs to the Nudix hydrolase family. NudK subfamily.</text>
</comment>
<dbReference type="Proteomes" id="UP000184533">
    <property type="component" value="Unassembled WGS sequence"/>
</dbReference>
<evidence type="ECO:0000313" key="11">
    <source>
        <dbReference type="EMBL" id="KKB86228.1"/>
    </source>
</evidence>
<dbReference type="GO" id="GO:0019693">
    <property type="term" value="P:ribose phosphate metabolic process"/>
    <property type="evidence" value="ECO:0007669"/>
    <property type="project" value="TreeGrafter"/>
</dbReference>
<dbReference type="PANTHER" id="PTHR11839">
    <property type="entry name" value="UDP/ADP-SUGAR PYROPHOSPHATASE"/>
    <property type="match status" value="1"/>
</dbReference>
<evidence type="ECO:0000256" key="4">
    <source>
        <dbReference type="ARBA" id="ARBA00011738"/>
    </source>
</evidence>
<dbReference type="EMBL" id="FQVC01000005">
    <property type="protein sequence ID" value="SHF14396.1"/>
    <property type="molecule type" value="Genomic_DNA"/>
</dbReference>
<name>A0A0F5LV63_9HYPH</name>
<feature type="binding site" evidence="9">
    <location>
        <position position="152"/>
    </location>
    <ligand>
        <name>Mg(2+)</name>
        <dbReference type="ChEBI" id="CHEBI:18420"/>
        <label>1</label>
    </ligand>
</feature>
<dbReference type="RefSeq" id="WP_046133915.1">
    <property type="nucleotide sequence ID" value="NZ_FQVC01000005.1"/>
</dbReference>
<sequence>MDDRIRITGVQTLAHDWGKLTKASFDYRRADGSWQPLQRECYDHGNAATMLLFNPVRRTVLLTRQFRYPVFANEDNAWVIEACAGLLDGDHPMAAIMREAMEETGHRPHGVQHLFDAYMSPGSVQERVSFFLGLYDETTAEEAGGGLAHEGEEIELLEMDLGRALQLITSGEIIDGKTIMLLHWVALHRPAPADFNSR</sequence>
<dbReference type="AlphaFoldDB" id="A0A0F5LV63"/>
<evidence type="ECO:0000256" key="7">
    <source>
        <dbReference type="ARBA" id="ARBA00032162"/>
    </source>
</evidence>
<dbReference type="PROSITE" id="PS51462">
    <property type="entry name" value="NUDIX"/>
    <property type="match status" value="1"/>
</dbReference>